<dbReference type="GO" id="GO:0045995">
    <property type="term" value="P:regulation of embryonic development"/>
    <property type="evidence" value="ECO:0007669"/>
    <property type="project" value="InterPro"/>
</dbReference>
<name>A0A5N5MXP7_PANHP</name>
<feature type="disulfide bond" evidence="11">
    <location>
        <begin position="166"/>
        <end position="180"/>
    </location>
</feature>
<dbReference type="PROSITE" id="PS50025">
    <property type="entry name" value="LAM_G_DOMAIN"/>
    <property type="match status" value="5"/>
</dbReference>
<sequence>MAGRMSYIWILLLCSLAGSGLCLVDQPSKVQVENNQEHPILRSRKYCDPTNNNHTGGAIEDCGPGQYRARRGPYRGQCVPCNCNGFSHECDQNTGKCLNCQLNTAGDHCEHCAEGHYGIAALRTCRLCPCPFSQPSHSFAIGCLEVGGHVECLCKAGYSGTHCERCAIGYYGDPLAGRSCQLCDCNHGYICDPITGKCESPDEPSTDNDCQECDSCFQTLMDALEAMDDELAILKAQLKFQRNISISLTALRILEDDIIATKELVKNYRESVRVLKHGVSELEADMDGVRKDVMKLKIKADQTSLTSKDLLRDLNKTHQKGQNLLTDTEELLKRIQEFLEQLRISNGIDSTLSGKLLSGILEEAQRMVEQMRKQNCKVQRKLAENELWEAQKLLDYIKNNLTSPLDSAQATAEQIAQDLMSWNTGLKELEEALKQAEKAVNKTILMNVGNEEVLSDIMNHHFMFENKQDDIWSDLAMIRGTLRDTEDLQNMMNNLKNVYAKLAAELDGAKSQLNQRLVELSKATAMDVIVRKAEEHAQELMDLAMHFQMSLLSFTNTSVVHKAIDVITAFEDIINAIKEAEAAANKANKTADHALADVKAQDLTKKAEELKNSANSLDDKAKEAENNLKEAVEKYDTIKERLDKAKGKKRDMQKEIQTLEDELNVINRDHIGALLKQAKDAVQAANKTVNNDTARLRNISEELDKIKIPSGESNVDNILNSVNKTLDELNKFFPNLTDTLAEVENQSSRLPSSANMSASIMRIKDMIERTRELANTIRGPILLSGESHIELRPPKNLVDLQAFTAMDLMLRRPKKDGEGRRSRRQSGEEENLFVLYLGNKNMKRDFIGMVVMDGVLYCVYKLGDMTYKIKTEKITRSSIDSSFMDRVDFRRIYQDAEVIYTQHYSSSVPKKLSKITNQPNTTVNLLDLGSDEVVFYVGGYPDDFTPPLELQYPKFKGCIEFITLNAHILSLYNFQHAVNIKNTDQCLRGETREVTKYFDGTGYGKISVISSRSVRFFVLSRQENALLLFMGNEDSHFTITIERGYVVLRHTENGQKQIKRSDKKVFPVAYFRNIKILHSLDKTEIIVVDYSVNIVINYNIYNQAFIGGIPAALTERLNINHPALRGCLKGLEVDVAIKFSEAIGIHAGCPQALLGVHEVTLETGSSLALTANSTLPNSATMVSLGFRSTQSTGVLLHTRDADSGFELSLVDGHVEMKDSTTNLKSKNRYDEGRWHYVTAYRNSTGMELNVDNFDRGDVQTMSTGSIVQNTDVILGKETFKGCMRNFYMRRIENRCIPIDLSNFTQTGNVSFGSCNTQQQPLSIMARSSLRRKGHVKSNIRKKDCSQPVGHILAYHLSARSQLQYILSPEDLNYRPHIFLDIRTRSADGLLLHITDKQGFARVILFMSGGRVKLFVGDGTLIYYQKKINNGAWHNIRFSVEQHVTHLVVDGFRVPDGQLQKDEGISMELQPPVYFGAGKIQPITDTQGIRFPQKSVIGCIRNVRFNNVLIGEPAVNHGGAPCFDGVVEEGAYFAGGGSHIILEKHFRLGAEFNLTFEVRPRNMTGLLFHCRGHQDHSLSVFLKKGTMVVQMNDGAGDYSTSLTPPLPLCAESFHRVTVTKKGNVIQLKMGHKSTSAVGPHVHSPSKTRHTLYIGGVPETKRKRVPVWSSYLGCLRNVQINQAALSFKSVSSVFGSVNVNECPAE</sequence>
<dbReference type="Proteomes" id="UP000327468">
    <property type="component" value="Chromosome 11"/>
</dbReference>
<evidence type="ECO:0000256" key="3">
    <source>
        <dbReference type="ARBA" id="ARBA00022530"/>
    </source>
</evidence>
<feature type="domain" description="Laminin EGF-like" evidence="15">
    <location>
        <begin position="81"/>
        <end position="127"/>
    </location>
</feature>
<evidence type="ECO:0000256" key="5">
    <source>
        <dbReference type="ARBA" id="ARBA00022737"/>
    </source>
</evidence>
<feature type="coiled-coil region" evidence="12">
    <location>
        <begin position="419"/>
        <end position="446"/>
    </location>
</feature>
<evidence type="ECO:0000256" key="1">
    <source>
        <dbReference type="ARBA" id="ARBA00004302"/>
    </source>
</evidence>
<keyword evidence="17" id="KW-1185">Reference proteome</keyword>
<evidence type="ECO:0000313" key="16">
    <source>
        <dbReference type="EMBL" id="KAB5559131.1"/>
    </source>
</evidence>
<feature type="chain" id="PRO_5024277306" description="Laminin subunit alpha-3-like" evidence="13">
    <location>
        <begin position="23"/>
        <end position="1703"/>
    </location>
</feature>
<evidence type="ECO:0000256" key="9">
    <source>
        <dbReference type="ARBA" id="ARBA00023180"/>
    </source>
</evidence>
<dbReference type="PANTHER" id="PTHR15036:SF67">
    <property type="entry name" value="LAMININ SUBUNIT ALPHA-LIKE PROTEIN"/>
    <property type="match status" value="1"/>
</dbReference>
<feature type="signal peptide" evidence="13">
    <location>
        <begin position="1"/>
        <end position="22"/>
    </location>
</feature>
<evidence type="ECO:0000256" key="13">
    <source>
        <dbReference type="SAM" id="SignalP"/>
    </source>
</evidence>
<feature type="coiled-coil region" evidence="12">
    <location>
        <begin position="570"/>
        <end position="695"/>
    </location>
</feature>
<dbReference type="InterPro" id="IPR056863">
    <property type="entry name" value="LMN_ATRN_NET-like_EGF"/>
</dbReference>
<keyword evidence="10 11" id="KW-0424">Laminin EGF-like domain</keyword>
<keyword evidence="9" id="KW-0325">Glycoprotein</keyword>
<dbReference type="FunFam" id="2.10.25.10:FF:000188">
    <property type="entry name" value="Laminin subunit gamma 2"/>
    <property type="match status" value="1"/>
</dbReference>
<dbReference type="GO" id="GO:0005102">
    <property type="term" value="F:signaling receptor binding"/>
    <property type="evidence" value="ECO:0007669"/>
    <property type="project" value="InterPro"/>
</dbReference>
<gene>
    <name evidence="16" type="ORF">PHYPO_G00025440</name>
</gene>
<evidence type="ECO:0000256" key="12">
    <source>
        <dbReference type="SAM" id="Coils"/>
    </source>
</evidence>
<dbReference type="InterPro" id="IPR001791">
    <property type="entry name" value="Laminin_G"/>
</dbReference>
<keyword evidence="5" id="KW-0677">Repeat</keyword>
<evidence type="ECO:0000256" key="2">
    <source>
        <dbReference type="ARBA" id="ARBA00022525"/>
    </source>
</evidence>
<evidence type="ECO:0000256" key="7">
    <source>
        <dbReference type="ARBA" id="ARBA00022889"/>
    </source>
</evidence>
<feature type="domain" description="Laminin G" evidence="14">
    <location>
        <begin position="1528"/>
        <end position="1700"/>
    </location>
</feature>
<feature type="domain" description="Laminin EGF-like" evidence="15">
    <location>
        <begin position="128"/>
        <end position="182"/>
    </location>
</feature>
<organism evidence="16 17">
    <name type="scientific">Pangasianodon hypophthalmus</name>
    <name type="common">Striped catfish</name>
    <name type="synonym">Helicophagus hypophthalmus</name>
    <dbReference type="NCBI Taxonomy" id="310915"/>
    <lineage>
        <taxon>Eukaryota</taxon>
        <taxon>Metazoa</taxon>
        <taxon>Chordata</taxon>
        <taxon>Craniata</taxon>
        <taxon>Vertebrata</taxon>
        <taxon>Euteleostomi</taxon>
        <taxon>Actinopterygii</taxon>
        <taxon>Neopterygii</taxon>
        <taxon>Teleostei</taxon>
        <taxon>Ostariophysi</taxon>
        <taxon>Siluriformes</taxon>
        <taxon>Pangasiidae</taxon>
        <taxon>Pangasianodon</taxon>
    </lineage>
</organism>
<dbReference type="GO" id="GO:0030155">
    <property type="term" value="P:regulation of cell adhesion"/>
    <property type="evidence" value="ECO:0007669"/>
    <property type="project" value="InterPro"/>
</dbReference>
<dbReference type="CDD" id="cd00110">
    <property type="entry name" value="LamG"/>
    <property type="match status" value="4"/>
</dbReference>
<keyword evidence="7" id="KW-0130">Cell adhesion</keyword>
<dbReference type="GO" id="GO:0005604">
    <property type="term" value="C:basement membrane"/>
    <property type="evidence" value="ECO:0007669"/>
    <property type="project" value="UniProtKB-SubCell"/>
</dbReference>
<feature type="domain" description="Laminin G" evidence="14">
    <location>
        <begin position="778"/>
        <end position="986"/>
    </location>
</feature>
<dbReference type="Gene3D" id="2.10.25.10">
    <property type="entry name" value="Laminin"/>
    <property type="match status" value="2"/>
</dbReference>
<dbReference type="InterPro" id="IPR009254">
    <property type="entry name" value="Laminin_aI"/>
</dbReference>
<keyword evidence="12" id="KW-0175">Coiled coil</keyword>
<feature type="disulfide bond" evidence="11">
    <location>
        <begin position="100"/>
        <end position="109"/>
    </location>
</feature>
<keyword evidence="8 11" id="KW-1015">Disulfide bond</keyword>
<feature type="domain" description="Laminin G" evidence="14">
    <location>
        <begin position="993"/>
        <end position="1149"/>
    </location>
</feature>
<keyword evidence="2" id="KW-0964">Secreted</keyword>
<feature type="domain" description="Laminin G" evidence="14">
    <location>
        <begin position="1351"/>
        <end position="1521"/>
    </location>
</feature>
<dbReference type="Gene3D" id="2.60.120.200">
    <property type="match status" value="5"/>
</dbReference>
<dbReference type="SUPFAM" id="SSF57196">
    <property type="entry name" value="EGF/Laminin"/>
    <property type="match status" value="2"/>
</dbReference>
<dbReference type="EMBL" id="VFJC01000012">
    <property type="protein sequence ID" value="KAB5559131.1"/>
    <property type="molecule type" value="Genomic_DNA"/>
</dbReference>
<evidence type="ECO:0000256" key="10">
    <source>
        <dbReference type="ARBA" id="ARBA00023292"/>
    </source>
</evidence>
<feature type="domain" description="Laminin G" evidence="14">
    <location>
        <begin position="1156"/>
        <end position="1314"/>
    </location>
</feature>
<reference evidence="16 17" key="1">
    <citation type="submission" date="2019-06" db="EMBL/GenBank/DDBJ databases">
        <title>A chromosome-scale genome assembly of the striped catfish, Pangasianodon hypophthalmus.</title>
        <authorList>
            <person name="Wen M."/>
            <person name="Zahm M."/>
            <person name="Roques C."/>
            <person name="Cabau C."/>
            <person name="Klopp C."/>
            <person name="Donnadieu C."/>
            <person name="Jouanno E."/>
            <person name="Avarre J.-C."/>
            <person name="Campet M."/>
            <person name="Ha T.T.T."/>
            <person name="Dugue R."/>
            <person name="Lampietro C."/>
            <person name="Louis A."/>
            <person name="Herpin A."/>
            <person name="Echchiki A."/>
            <person name="Berthelot C."/>
            <person name="Parey E."/>
            <person name="Roest-Crollius H."/>
            <person name="Braasch I."/>
            <person name="Postlethwait J."/>
            <person name="Bobe J."/>
            <person name="Montfort J."/>
            <person name="Bouchez O."/>
            <person name="Begum T."/>
            <person name="Schartl M."/>
            <person name="Guiguen Y."/>
        </authorList>
    </citation>
    <scope>NUCLEOTIDE SEQUENCE [LARGE SCALE GENOMIC DNA]</scope>
    <source>
        <strain evidence="16 17">Indonesia</strain>
        <tissue evidence="16">Blood</tissue>
    </source>
</reference>
<dbReference type="InterPro" id="IPR050372">
    <property type="entry name" value="Neurexin-related_CASP"/>
</dbReference>
<dbReference type="SMART" id="SM00180">
    <property type="entry name" value="EGF_Lam"/>
    <property type="match status" value="2"/>
</dbReference>
<dbReference type="PROSITE" id="PS50027">
    <property type="entry name" value="EGF_LAM_2"/>
    <property type="match status" value="2"/>
</dbReference>
<evidence type="ECO:0000256" key="11">
    <source>
        <dbReference type="PROSITE-ProRule" id="PRU00460"/>
    </source>
</evidence>
<evidence type="ECO:0000256" key="8">
    <source>
        <dbReference type="ARBA" id="ARBA00023157"/>
    </source>
</evidence>
<accession>A0A5N5MXP7</accession>
<evidence type="ECO:0000256" key="6">
    <source>
        <dbReference type="ARBA" id="ARBA00022869"/>
    </source>
</evidence>
<dbReference type="SMART" id="SM00282">
    <property type="entry name" value="LamG"/>
    <property type="match status" value="4"/>
</dbReference>
<keyword evidence="4 13" id="KW-0732">Signal</keyword>
<dbReference type="PANTHER" id="PTHR15036">
    <property type="entry name" value="PIKACHURIN-LIKE PROTEIN"/>
    <property type="match status" value="1"/>
</dbReference>
<dbReference type="CDD" id="cd00055">
    <property type="entry name" value="EGF_Lam"/>
    <property type="match status" value="2"/>
</dbReference>
<dbReference type="Pfam" id="PF06009">
    <property type="entry name" value="Laminin_II"/>
    <property type="match status" value="1"/>
</dbReference>
<feature type="disulfide bond" evidence="11">
    <location>
        <begin position="154"/>
        <end position="163"/>
    </location>
</feature>
<evidence type="ECO:0008006" key="18">
    <source>
        <dbReference type="Google" id="ProtNLM"/>
    </source>
</evidence>
<feature type="coiled-coil region" evidence="12">
    <location>
        <begin position="217"/>
        <end position="244"/>
    </location>
</feature>
<comment type="caution">
    <text evidence="11">Lacks conserved residue(s) required for the propagation of feature annotation.</text>
</comment>
<protein>
    <recommendedName>
        <fullName evidence="18">Laminin subunit alpha-3-like</fullName>
    </recommendedName>
</protein>
<dbReference type="PROSITE" id="PS01248">
    <property type="entry name" value="EGF_LAM_1"/>
    <property type="match status" value="1"/>
</dbReference>
<dbReference type="Pfam" id="PF00053">
    <property type="entry name" value="EGF_laminin"/>
    <property type="match status" value="1"/>
</dbReference>
<dbReference type="GO" id="GO:0030334">
    <property type="term" value="P:regulation of cell migration"/>
    <property type="evidence" value="ECO:0007669"/>
    <property type="project" value="InterPro"/>
</dbReference>
<dbReference type="GO" id="GO:0007155">
    <property type="term" value="P:cell adhesion"/>
    <property type="evidence" value="ECO:0007669"/>
    <property type="project" value="UniProtKB-KW"/>
</dbReference>
<dbReference type="InterPro" id="IPR002049">
    <property type="entry name" value="LE_dom"/>
</dbReference>
<feature type="coiled-coil region" evidence="12">
    <location>
        <begin position="485"/>
        <end position="523"/>
    </location>
</feature>
<evidence type="ECO:0000313" key="17">
    <source>
        <dbReference type="Proteomes" id="UP000327468"/>
    </source>
</evidence>
<dbReference type="InterPro" id="IPR010307">
    <property type="entry name" value="Laminin_dom_II"/>
</dbReference>
<dbReference type="Pfam" id="PF24973">
    <property type="entry name" value="EGF_LMN_ATRN"/>
    <property type="match status" value="1"/>
</dbReference>
<evidence type="ECO:0000259" key="15">
    <source>
        <dbReference type="PROSITE" id="PS50027"/>
    </source>
</evidence>
<keyword evidence="3" id="KW-0272">Extracellular matrix</keyword>
<comment type="subcellular location">
    <subcellularLocation>
        <location evidence="1">Secreted</location>
        <location evidence="1">Extracellular space</location>
        <location evidence="1">Extracellular matrix</location>
        <location evidence="1">Basement membrane</location>
    </subcellularLocation>
</comment>
<keyword evidence="6" id="KW-0084">Basement membrane</keyword>
<dbReference type="Pfam" id="PF06008">
    <property type="entry name" value="Laminin_I"/>
    <property type="match status" value="1"/>
</dbReference>
<dbReference type="GO" id="GO:0005576">
    <property type="term" value="C:extracellular region"/>
    <property type="evidence" value="ECO:0007669"/>
    <property type="project" value="UniProtKB-ARBA"/>
</dbReference>
<dbReference type="Pfam" id="PF02210">
    <property type="entry name" value="Laminin_G_2"/>
    <property type="match status" value="5"/>
</dbReference>
<evidence type="ECO:0000256" key="4">
    <source>
        <dbReference type="ARBA" id="ARBA00022729"/>
    </source>
</evidence>
<comment type="caution">
    <text evidence="16">The sequence shown here is derived from an EMBL/GenBank/DDBJ whole genome shotgun (WGS) entry which is preliminary data.</text>
</comment>
<evidence type="ECO:0000259" key="14">
    <source>
        <dbReference type="PROSITE" id="PS50025"/>
    </source>
</evidence>
<dbReference type="InterPro" id="IPR013320">
    <property type="entry name" value="ConA-like_dom_sf"/>
</dbReference>
<dbReference type="SUPFAM" id="SSF49899">
    <property type="entry name" value="Concanavalin A-like lectins/glucanases"/>
    <property type="match status" value="5"/>
</dbReference>
<proteinExistence type="predicted"/>